<dbReference type="Pfam" id="PF16193">
    <property type="entry name" value="AAA_assoc_2"/>
    <property type="match status" value="1"/>
</dbReference>
<dbReference type="SMART" id="SM00382">
    <property type="entry name" value="AAA"/>
    <property type="match status" value="1"/>
</dbReference>
<keyword evidence="5" id="KW-0067">ATP-binding</keyword>
<dbReference type="InterPro" id="IPR008921">
    <property type="entry name" value="DNA_pol3_clamp-load_cplx_C"/>
</dbReference>
<evidence type="ECO:0000256" key="1">
    <source>
        <dbReference type="ARBA" id="ARBA00002393"/>
    </source>
</evidence>
<keyword evidence="4" id="KW-0547">Nucleotide-binding</keyword>
<dbReference type="Gene3D" id="1.10.3710.10">
    <property type="entry name" value="DNA polymerase III clamp loader subunits, C-terminal domain"/>
    <property type="match status" value="1"/>
</dbReference>
<evidence type="ECO:0000313" key="8">
    <source>
        <dbReference type="Proteomes" id="UP001159075"/>
    </source>
</evidence>
<evidence type="ECO:0000313" key="7">
    <source>
        <dbReference type="EMBL" id="MDI5833941.1"/>
    </source>
</evidence>
<accession>A0ABT6UHS6</accession>
<protein>
    <recommendedName>
        <fullName evidence="3">Replication-associated recombination protein A</fullName>
    </recommendedName>
</protein>
<reference evidence="7 8" key="1">
    <citation type="submission" date="2022-09" db="EMBL/GenBank/DDBJ databases">
        <title>The outer-membrane cytochrome OmcA is essential for infection of Shewanella oneidensis by a zebrafish-associated bacteriophage.</title>
        <authorList>
            <person name="Grenfell A.W."/>
            <person name="Intile P."/>
            <person name="Mcfarlane J."/>
            <person name="Leung D."/>
            <person name="Abdalla K."/>
            <person name="Wold M."/>
            <person name="Kees E."/>
            <person name="Gralnick J."/>
        </authorList>
    </citation>
    <scope>NUCLEOTIDE SEQUENCE [LARGE SCALE GENOMIC DNA]</scope>
    <source>
        <strain evidence="7 8">NF-5</strain>
    </source>
</reference>
<dbReference type="SUPFAM" id="SSF48019">
    <property type="entry name" value="post-AAA+ oligomerization domain-like"/>
    <property type="match status" value="1"/>
</dbReference>
<dbReference type="RefSeq" id="WP_037418440.1">
    <property type="nucleotide sequence ID" value="NZ_JAOTLW010000030.1"/>
</dbReference>
<dbReference type="Gene3D" id="3.40.50.300">
    <property type="entry name" value="P-loop containing nucleotide triphosphate hydrolases"/>
    <property type="match status" value="1"/>
</dbReference>
<comment type="caution">
    <text evidence="7">The sequence shown here is derived from an EMBL/GenBank/DDBJ whole genome shotgun (WGS) entry which is preliminary data.</text>
</comment>
<evidence type="ECO:0000259" key="6">
    <source>
        <dbReference type="SMART" id="SM00382"/>
    </source>
</evidence>
<comment type="similarity">
    <text evidence="2">Belongs to the AAA ATPase family. RarA/MGS1/WRNIP1 subfamily.</text>
</comment>
<dbReference type="Proteomes" id="UP001159075">
    <property type="component" value="Unassembled WGS sequence"/>
</dbReference>
<dbReference type="InterPro" id="IPR021886">
    <property type="entry name" value="MgsA_C"/>
</dbReference>
<dbReference type="Gene3D" id="1.20.272.10">
    <property type="match status" value="1"/>
</dbReference>
<sequence length="443" mass="48795">MSSLSFNFAPDFRPLAARMRPRTIAEYIGQAHLLGEGQPLRQALESGRAHSMMLWGPPGTGKTTLAELIAHYSNAHVERISAVTSGVKDIRAAIEQAQAIAQSRGQRTLLFVDEVHRFNKSQQDAFLPFIEDGTVIFIGATTENPSFEINNALLSRARVYLIKRLSQDEIVHIITQALTDTERGLGQRQLIMPNDVLNKLAQLCDGDARKALNLLELMSDMVADGGSFTIEMLVQVAGHQVAGFDKNGDQFYDLISAVHKSIRGSAPDAALYWFCRILEGGGDPLYVARRLLAIASEDVGNADPAAMTIALNAWDCFHRVGPAEGERAIAQAIVYLASAPKSNAVYTAFKAARALARETGQEAVPYHLRNAPTKLMAEMGFGAEYRYAHDEPNAYASGENYFPESLQASQFYFPTERGFEKRIKDKLAQLAQLDQASGRKRYE</sequence>
<dbReference type="InterPro" id="IPR003593">
    <property type="entry name" value="AAA+_ATPase"/>
</dbReference>
<dbReference type="Gene3D" id="1.10.8.60">
    <property type="match status" value="1"/>
</dbReference>
<dbReference type="InterPro" id="IPR032423">
    <property type="entry name" value="AAA_assoc_2"/>
</dbReference>
<proteinExistence type="inferred from homology"/>
<keyword evidence="8" id="KW-1185">Reference proteome</keyword>
<dbReference type="Pfam" id="PF00004">
    <property type="entry name" value="AAA"/>
    <property type="match status" value="1"/>
</dbReference>
<gene>
    <name evidence="7" type="ORF">ODY93_20350</name>
</gene>
<dbReference type="SUPFAM" id="SSF52540">
    <property type="entry name" value="P-loop containing nucleoside triphosphate hydrolases"/>
    <property type="match status" value="1"/>
</dbReference>
<dbReference type="PANTHER" id="PTHR13779:SF7">
    <property type="entry name" value="ATPASE WRNIP1"/>
    <property type="match status" value="1"/>
</dbReference>
<evidence type="ECO:0000256" key="2">
    <source>
        <dbReference type="ARBA" id="ARBA00008959"/>
    </source>
</evidence>
<feature type="domain" description="AAA+ ATPase" evidence="6">
    <location>
        <begin position="48"/>
        <end position="165"/>
    </location>
</feature>
<dbReference type="InterPro" id="IPR003959">
    <property type="entry name" value="ATPase_AAA_core"/>
</dbReference>
<dbReference type="InterPro" id="IPR051314">
    <property type="entry name" value="AAA_ATPase_RarA/MGS1/WRNIP1"/>
</dbReference>
<comment type="function">
    <text evidence="1">DNA-dependent ATPase that plays important roles in cellular responses to stalled DNA replication processes.</text>
</comment>
<evidence type="ECO:0000256" key="3">
    <source>
        <dbReference type="ARBA" id="ARBA00020776"/>
    </source>
</evidence>
<organism evidence="7 8">
    <name type="scientific">Shewanella xiamenensis</name>
    <dbReference type="NCBI Taxonomy" id="332186"/>
    <lineage>
        <taxon>Bacteria</taxon>
        <taxon>Pseudomonadati</taxon>
        <taxon>Pseudomonadota</taxon>
        <taxon>Gammaproteobacteria</taxon>
        <taxon>Alteromonadales</taxon>
        <taxon>Shewanellaceae</taxon>
        <taxon>Shewanella</taxon>
    </lineage>
</organism>
<name>A0ABT6UHS6_9GAMM</name>
<dbReference type="EMBL" id="JAOTLW010000030">
    <property type="protein sequence ID" value="MDI5833941.1"/>
    <property type="molecule type" value="Genomic_DNA"/>
</dbReference>
<evidence type="ECO:0000256" key="4">
    <source>
        <dbReference type="ARBA" id="ARBA00022741"/>
    </source>
</evidence>
<dbReference type="Pfam" id="PF12002">
    <property type="entry name" value="MgsA_C"/>
    <property type="match status" value="1"/>
</dbReference>
<evidence type="ECO:0000256" key="5">
    <source>
        <dbReference type="ARBA" id="ARBA00022840"/>
    </source>
</evidence>
<dbReference type="CDD" id="cd00009">
    <property type="entry name" value="AAA"/>
    <property type="match status" value="1"/>
</dbReference>
<dbReference type="PANTHER" id="PTHR13779">
    <property type="entry name" value="WERNER HELICASE-INTERACTING PROTEIN 1 FAMILY MEMBER"/>
    <property type="match status" value="1"/>
</dbReference>
<dbReference type="CDD" id="cd18139">
    <property type="entry name" value="HLD_clamp_RarA"/>
    <property type="match status" value="1"/>
</dbReference>
<dbReference type="InterPro" id="IPR027417">
    <property type="entry name" value="P-loop_NTPase"/>
</dbReference>